<dbReference type="InterPro" id="IPR053139">
    <property type="entry name" value="Surface_bspA-like"/>
</dbReference>
<name>L7FJY3_ENTIV</name>
<dbReference type="SUPFAM" id="SSF52058">
    <property type="entry name" value="L domain-like"/>
    <property type="match status" value="1"/>
</dbReference>
<dbReference type="PANTHER" id="PTHR45661:SF3">
    <property type="entry name" value="IG-LIKE DOMAIN-CONTAINING PROTEIN"/>
    <property type="match status" value="1"/>
</dbReference>
<dbReference type="KEGG" id="eiv:EIN_353880"/>
<dbReference type="GeneID" id="14883011"/>
<proteinExistence type="predicted"/>
<gene>
    <name evidence="1" type="ORF">EIN_353880</name>
</gene>
<accession>L7FJY3</accession>
<organism evidence="1 2">
    <name type="scientific">Entamoeba invadens IP1</name>
    <dbReference type="NCBI Taxonomy" id="370355"/>
    <lineage>
        <taxon>Eukaryota</taxon>
        <taxon>Amoebozoa</taxon>
        <taxon>Evosea</taxon>
        <taxon>Archamoebae</taxon>
        <taxon>Mastigamoebida</taxon>
        <taxon>Entamoebidae</taxon>
        <taxon>Entamoeba</taxon>
    </lineage>
</organism>
<dbReference type="RefSeq" id="XP_004183379.1">
    <property type="nucleotide sequence ID" value="XM_004183331.1"/>
</dbReference>
<dbReference type="InterPro" id="IPR026906">
    <property type="entry name" value="LRR_5"/>
</dbReference>
<dbReference type="InterPro" id="IPR032675">
    <property type="entry name" value="LRR_dom_sf"/>
</dbReference>
<dbReference type="Proteomes" id="UP000014680">
    <property type="component" value="Unassembled WGS sequence"/>
</dbReference>
<dbReference type="EMBL" id="KB207178">
    <property type="protein sequence ID" value="ELP84033.1"/>
    <property type="molecule type" value="Genomic_DNA"/>
</dbReference>
<dbReference type="AlphaFoldDB" id="L7FJY3"/>
<dbReference type="PANTHER" id="PTHR45661">
    <property type="entry name" value="SURFACE ANTIGEN"/>
    <property type="match status" value="1"/>
</dbReference>
<keyword evidence="2" id="KW-1185">Reference proteome</keyword>
<dbReference type="OrthoDB" id="26891at2759"/>
<evidence type="ECO:0000313" key="2">
    <source>
        <dbReference type="Proteomes" id="UP000014680"/>
    </source>
</evidence>
<evidence type="ECO:0000313" key="1">
    <source>
        <dbReference type="EMBL" id="ELP84033.1"/>
    </source>
</evidence>
<dbReference type="Gene3D" id="3.80.10.10">
    <property type="entry name" value="Ribonuclease Inhibitor"/>
    <property type="match status" value="3"/>
</dbReference>
<reference evidence="1 2" key="1">
    <citation type="submission" date="2012-10" db="EMBL/GenBank/DDBJ databases">
        <authorList>
            <person name="Zafar N."/>
            <person name="Inman J."/>
            <person name="Hall N."/>
            <person name="Lorenzi H."/>
            <person name="Caler E."/>
        </authorList>
    </citation>
    <scope>NUCLEOTIDE SEQUENCE [LARGE SCALE GENOMIC DNA]</scope>
    <source>
        <strain evidence="1 2">IP1</strain>
    </source>
</reference>
<dbReference type="Pfam" id="PF13306">
    <property type="entry name" value="LRR_5"/>
    <property type="match status" value="3"/>
</dbReference>
<evidence type="ECO:0008006" key="3">
    <source>
        <dbReference type="Google" id="ProtNLM"/>
    </source>
</evidence>
<protein>
    <recommendedName>
        <fullName evidence="3">Leucine rich repeat containing protein BspA family protein</fullName>
    </recommendedName>
</protein>
<sequence length="388" mass="43889">MKFFGILNPLLKSIFQVHSNQLVSQLLRHSDYLDFGNFSFSRCSDLQKCIFVGESIPLEKYGLDNMGLSKSRIGKRTFDGCSNLSEVILPERTSIIEDDAFSYCQSLKTIYLPRCLEKISRSAFYYCENLEQVKIPNINDPKKFVAQFPDNLKQIEKCAFYNCDFQKVVFGEKIEYIGDYAFKDNAFLNEILFNSNKKVTLGNAAFKNAQVTAIITQKDRKEWSIDFGEHSFEDLVNLISFPFPNIVSAFASYCFADCSNLKEIIEVCGVGEIGKFAFFNCSSISSVRIEGAVDILGDGCFKNCISLVSITLPSNLRVIRDESFENCSKLSVFDMPQCVNHIGYHAFMNCVSLPNFKINENTIFLSMGCLCGCTQLVNDNNIPKECFD</sequence>
<dbReference type="VEuPathDB" id="AmoebaDB:EIN_353880"/>